<dbReference type="EMBL" id="PDCK01000043">
    <property type="protein sequence ID" value="PRQ31049.1"/>
    <property type="molecule type" value="Genomic_DNA"/>
</dbReference>
<organism evidence="1 2">
    <name type="scientific">Rosa chinensis</name>
    <name type="common">China rose</name>
    <dbReference type="NCBI Taxonomy" id="74649"/>
    <lineage>
        <taxon>Eukaryota</taxon>
        <taxon>Viridiplantae</taxon>
        <taxon>Streptophyta</taxon>
        <taxon>Embryophyta</taxon>
        <taxon>Tracheophyta</taxon>
        <taxon>Spermatophyta</taxon>
        <taxon>Magnoliopsida</taxon>
        <taxon>eudicotyledons</taxon>
        <taxon>Gunneridae</taxon>
        <taxon>Pentapetalae</taxon>
        <taxon>rosids</taxon>
        <taxon>fabids</taxon>
        <taxon>Rosales</taxon>
        <taxon>Rosaceae</taxon>
        <taxon>Rosoideae</taxon>
        <taxon>Rosoideae incertae sedis</taxon>
        <taxon>Rosa</taxon>
    </lineage>
</organism>
<sequence>MDTPLQSSRRRCSLKSLYLSLTGITSLFNPLASLSLSSSINITIPGIGVMQLIEYIYGKFGNWGLILQHFFFFQILAQGNSFLGLCFCS</sequence>
<reference evidence="1 2" key="1">
    <citation type="journal article" date="2018" name="Nat. Genet.">
        <title>The Rosa genome provides new insights in the design of modern roses.</title>
        <authorList>
            <person name="Bendahmane M."/>
        </authorList>
    </citation>
    <scope>NUCLEOTIDE SEQUENCE [LARGE SCALE GENOMIC DNA]</scope>
    <source>
        <strain evidence="2">cv. Old Blush</strain>
    </source>
</reference>
<dbReference type="AlphaFoldDB" id="A0A2P6QA39"/>
<protein>
    <submittedName>
        <fullName evidence="1">Uncharacterized protein</fullName>
    </submittedName>
</protein>
<evidence type="ECO:0000313" key="2">
    <source>
        <dbReference type="Proteomes" id="UP000238479"/>
    </source>
</evidence>
<dbReference type="Proteomes" id="UP000238479">
    <property type="component" value="Chromosome 5"/>
</dbReference>
<gene>
    <name evidence="1" type="ORF">RchiOBHm_Chr5g0031221</name>
</gene>
<name>A0A2P6QA39_ROSCH</name>
<comment type="caution">
    <text evidence="1">The sequence shown here is derived from an EMBL/GenBank/DDBJ whole genome shotgun (WGS) entry which is preliminary data.</text>
</comment>
<keyword evidence="2" id="KW-1185">Reference proteome</keyword>
<accession>A0A2P6QA39</accession>
<evidence type="ECO:0000313" key="1">
    <source>
        <dbReference type="EMBL" id="PRQ31049.1"/>
    </source>
</evidence>
<dbReference type="Gramene" id="PRQ31049">
    <property type="protein sequence ID" value="PRQ31049"/>
    <property type="gene ID" value="RchiOBHm_Chr5g0031221"/>
</dbReference>
<proteinExistence type="predicted"/>